<dbReference type="RefSeq" id="WP_167694716.1">
    <property type="nucleotide sequence ID" value="NZ_CP118181.1"/>
</dbReference>
<keyword evidence="2" id="KW-0813">Transport</keyword>
<dbReference type="AlphaFoldDB" id="A0A968KTN5"/>
<dbReference type="InterPro" id="IPR002843">
    <property type="entry name" value="ATPase_V0-cplx_csu/dsu"/>
</dbReference>
<evidence type="ECO:0000256" key="2">
    <source>
        <dbReference type="ARBA" id="ARBA00022448"/>
    </source>
</evidence>
<dbReference type="GO" id="GO:0046961">
    <property type="term" value="F:proton-transporting ATPase activity, rotational mechanism"/>
    <property type="evidence" value="ECO:0007669"/>
    <property type="project" value="InterPro"/>
</dbReference>
<reference evidence="4" key="1">
    <citation type="submission" date="2020-03" db="EMBL/GenBank/DDBJ databases">
        <title>Spirochaetal bacteria isolated from arthropods constitute a novel genus Entomospira genus novum within the order Spirochaetales.</title>
        <authorList>
            <person name="Grana-Miraglia L."/>
            <person name="Sikutova S."/>
            <person name="Fingerle V."/>
            <person name="Sing A."/>
            <person name="Castillo-Ramirez S."/>
            <person name="Margos G."/>
            <person name="Rudolf I."/>
        </authorList>
    </citation>
    <scope>NUCLEOTIDE SEQUENCE</scope>
    <source>
        <strain evidence="4">BR149</strain>
    </source>
</reference>
<dbReference type="Gene3D" id="1.20.1690.10">
    <property type="entry name" value="V-type ATP synthase subunit C domain"/>
    <property type="match status" value="2"/>
</dbReference>
<sequence length="348" mass="40267">MFQVQRYAYINARLRSRLSYLLDKSLLVKMIQAGSLEESLAHLRGTYYDDFYQSYQQSGDLILAEQAFTQSQMRLLSHLSLGLSASVQDFMKSLLMMHETALLKTALRVWFYREILQKPLRSISLPSGQMLLAYDISYETLMASATLDEMREHLKETPYAQILHAHEATILSDRTLYALEVALDRYVFTDIQRVIHLLPAGERIMMQQLMGAYIDMENLQFGRGLVAYHVDKNVQMEAEFLSGGSRLQPKLWMDVIHDEDQLRKLLVEWYPALTAHEEEPISLLLMLAERELLYTSGKRALSYPPFSCAPIVAYFFLVEHDRRTILSIINAKVYAISSDQIMQMTRLE</sequence>
<dbReference type="InterPro" id="IPR035067">
    <property type="entry name" value="V-type_ATPase_csu/dsu"/>
</dbReference>
<gene>
    <name evidence="4" type="ORF">HCT48_00200</name>
</gene>
<evidence type="ECO:0000256" key="1">
    <source>
        <dbReference type="ARBA" id="ARBA00006709"/>
    </source>
</evidence>
<dbReference type="Proteomes" id="UP000778951">
    <property type="component" value="Unassembled WGS sequence"/>
</dbReference>
<dbReference type="PANTHER" id="PTHR38682:SF1">
    <property type="entry name" value="V-TYPE ATP SYNTHASE SUBUNIT C"/>
    <property type="match status" value="1"/>
</dbReference>
<dbReference type="Pfam" id="PF01992">
    <property type="entry name" value="vATP-synt_AC39"/>
    <property type="match status" value="1"/>
</dbReference>
<organism evidence="4 5">
    <name type="scientific">Entomospira culicis</name>
    <dbReference type="NCBI Taxonomy" id="2719989"/>
    <lineage>
        <taxon>Bacteria</taxon>
        <taxon>Pseudomonadati</taxon>
        <taxon>Spirochaetota</taxon>
        <taxon>Spirochaetia</taxon>
        <taxon>Spirochaetales</taxon>
        <taxon>Spirochaetaceae</taxon>
        <taxon>Entomospira</taxon>
    </lineage>
</organism>
<keyword evidence="3" id="KW-0406">Ion transport</keyword>
<comment type="caution">
    <text evidence="4">The sequence shown here is derived from an EMBL/GenBank/DDBJ whole genome shotgun (WGS) entry which is preliminary data.</text>
</comment>
<keyword evidence="5" id="KW-1185">Reference proteome</keyword>
<dbReference type="SUPFAM" id="SSF103486">
    <property type="entry name" value="V-type ATP synthase subunit C"/>
    <property type="match status" value="1"/>
</dbReference>
<dbReference type="InterPro" id="IPR050873">
    <property type="entry name" value="V-ATPase_V0D/AC39_subunit"/>
</dbReference>
<dbReference type="EMBL" id="JAATLM010000001">
    <property type="protein sequence ID" value="NIZ68644.1"/>
    <property type="molecule type" value="Genomic_DNA"/>
</dbReference>
<accession>A0A968KTN5</accession>
<evidence type="ECO:0000256" key="3">
    <source>
        <dbReference type="ARBA" id="ARBA00023065"/>
    </source>
</evidence>
<protein>
    <submittedName>
        <fullName evidence="4">V-type ATPase subunit</fullName>
    </submittedName>
</protein>
<dbReference type="InterPro" id="IPR044911">
    <property type="entry name" value="V-type_ATPase_csu/dsu_dom_3"/>
</dbReference>
<name>A0A968KTN5_9SPIO</name>
<evidence type="ECO:0000313" key="4">
    <source>
        <dbReference type="EMBL" id="NIZ68644.1"/>
    </source>
</evidence>
<proteinExistence type="inferred from homology"/>
<dbReference type="Gene3D" id="1.10.132.50">
    <property type="entry name" value="ATP synthase (C/AC39) subunit, domain 3"/>
    <property type="match status" value="1"/>
</dbReference>
<evidence type="ECO:0000313" key="5">
    <source>
        <dbReference type="Proteomes" id="UP000778951"/>
    </source>
</evidence>
<dbReference type="PANTHER" id="PTHR38682">
    <property type="entry name" value="V-TYPE ATP SYNTHASE SUBUNIT C"/>
    <property type="match status" value="1"/>
</dbReference>
<dbReference type="InterPro" id="IPR036079">
    <property type="entry name" value="ATPase_csu/dsu_sf"/>
</dbReference>
<comment type="similarity">
    <text evidence="1">Belongs to the V-ATPase V0D/AC39 subunit family.</text>
</comment>